<comment type="catalytic activity">
    <reaction evidence="1 8">
        <text>Release of an N-terminal amino acid, Xaa-|-Yaa-, in which Xaa is preferably Leu, but may be other amino acids including Pro although not Arg or Lys, and Yaa may be Pro. Amino acid amides and methyl esters are also readily hydrolyzed, but rates on arylamides are exceedingly low.</text>
        <dbReference type="EC" id="3.4.11.1"/>
    </reaction>
</comment>
<dbReference type="PANTHER" id="PTHR11963:SF23">
    <property type="entry name" value="CYTOSOL AMINOPEPTIDASE"/>
    <property type="match status" value="1"/>
</dbReference>
<dbReference type="GO" id="GO:0005737">
    <property type="term" value="C:cytoplasm"/>
    <property type="evidence" value="ECO:0007669"/>
    <property type="project" value="UniProtKB-SubCell"/>
</dbReference>
<dbReference type="Proteomes" id="UP000315353">
    <property type="component" value="Unassembled WGS sequence"/>
</dbReference>
<evidence type="ECO:0000259" key="9">
    <source>
        <dbReference type="PROSITE" id="PS00631"/>
    </source>
</evidence>
<evidence type="ECO:0000256" key="5">
    <source>
        <dbReference type="ARBA" id="ARBA00022670"/>
    </source>
</evidence>
<dbReference type="InterPro" id="IPR043472">
    <property type="entry name" value="Macro_dom-like"/>
</dbReference>
<dbReference type="GeneID" id="82880745"/>
<feature type="active site" evidence="8">
    <location>
        <position position="363"/>
    </location>
</feature>
<dbReference type="STRING" id="28028.CFLV_08455"/>
<keyword evidence="8" id="KW-0464">Manganese</keyword>
<evidence type="ECO:0000313" key="10">
    <source>
        <dbReference type="EMBL" id="APT87224.1"/>
    </source>
</evidence>
<dbReference type="EMBL" id="BJNB01000013">
    <property type="protein sequence ID" value="GEB97566.1"/>
    <property type="molecule type" value="Genomic_DNA"/>
</dbReference>
<protein>
    <recommendedName>
        <fullName evidence="8">Probable cytosol aminopeptidase</fullName>
        <ecNumber evidence="8">3.4.11.1</ecNumber>
    </recommendedName>
    <alternativeName>
        <fullName evidence="8">Leucine aminopeptidase</fullName>
        <shortName evidence="8">LAP</shortName>
        <ecNumber evidence="8">3.4.11.10</ecNumber>
    </alternativeName>
    <alternativeName>
        <fullName evidence="8">Leucyl aminopeptidase</fullName>
    </alternativeName>
</protein>
<dbReference type="AlphaFoldDB" id="A0A1L7CN02"/>
<evidence type="ECO:0000256" key="2">
    <source>
        <dbReference type="ARBA" id="ARBA00000967"/>
    </source>
</evidence>
<comment type="subcellular location">
    <subcellularLocation>
        <location evidence="8">Cytoplasm</location>
    </subcellularLocation>
</comment>
<accession>A0A1L7CN02</accession>
<comment type="similarity">
    <text evidence="3 8">Belongs to the peptidase M17 family.</text>
</comment>
<dbReference type="Pfam" id="PF02789">
    <property type="entry name" value="Peptidase_M17_N"/>
    <property type="match status" value="1"/>
</dbReference>
<evidence type="ECO:0000256" key="4">
    <source>
        <dbReference type="ARBA" id="ARBA00022438"/>
    </source>
</evidence>
<feature type="binding site" evidence="8">
    <location>
        <position position="361"/>
    </location>
    <ligand>
        <name>Mn(2+)</name>
        <dbReference type="ChEBI" id="CHEBI:29035"/>
        <label>1</label>
    </ligand>
</feature>
<dbReference type="PROSITE" id="PS00631">
    <property type="entry name" value="CYTOSOL_AP"/>
    <property type="match status" value="1"/>
</dbReference>
<keyword evidence="4 8" id="KW-0031">Aminopeptidase</keyword>
<reference evidence="11 13" key="2">
    <citation type="submission" date="2019-06" db="EMBL/GenBank/DDBJ databases">
        <title>Whole genome shotgun sequence of Corynebacterium flavescens NBRC 14136.</title>
        <authorList>
            <person name="Hosoyama A."/>
            <person name="Uohara A."/>
            <person name="Ohji S."/>
            <person name="Ichikawa N."/>
        </authorList>
    </citation>
    <scope>NUCLEOTIDE SEQUENCE [LARGE SCALE GENOMIC DNA]</scope>
    <source>
        <strain evidence="11 13">NBRC 14136</strain>
    </source>
</reference>
<feature type="active site" evidence="8">
    <location>
        <position position="289"/>
    </location>
</feature>
<dbReference type="InterPro" id="IPR011356">
    <property type="entry name" value="Leucine_aapep/pepB"/>
</dbReference>
<dbReference type="HAMAP" id="MF_00181">
    <property type="entry name" value="Cytosol_peptidase_M17"/>
    <property type="match status" value="1"/>
</dbReference>
<evidence type="ECO:0000256" key="8">
    <source>
        <dbReference type="HAMAP-Rule" id="MF_00181"/>
    </source>
</evidence>
<dbReference type="Pfam" id="PF00883">
    <property type="entry name" value="Peptidase_M17"/>
    <property type="match status" value="1"/>
</dbReference>
<keyword evidence="12" id="KW-1185">Reference proteome</keyword>
<dbReference type="GO" id="GO:0070006">
    <property type="term" value="F:metalloaminopeptidase activity"/>
    <property type="evidence" value="ECO:0007669"/>
    <property type="project" value="InterPro"/>
</dbReference>
<dbReference type="GO" id="GO:0030145">
    <property type="term" value="F:manganese ion binding"/>
    <property type="evidence" value="ECO:0007669"/>
    <property type="project" value="UniProtKB-UniRule"/>
</dbReference>
<evidence type="ECO:0000256" key="3">
    <source>
        <dbReference type="ARBA" id="ARBA00009528"/>
    </source>
</evidence>
<feature type="domain" description="Cytosol aminopeptidase" evidence="9">
    <location>
        <begin position="357"/>
        <end position="364"/>
    </location>
</feature>
<dbReference type="InterPro" id="IPR000819">
    <property type="entry name" value="Peptidase_M17_C"/>
</dbReference>
<dbReference type="Proteomes" id="UP000185479">
    <property type="component" value="Chromosome"/>
</dbReference>
<dbReference type="PANTHER" id="PTHR11963">
    <property type="entry name" value="LEUCINE AMINOPEPTIDASE-RELATED"/>
    <property type="match status" value="1"/>
</dbReference>
<dbReference type="CDD" id="cd00433">
    <property type="entry name" value="Peptidase_M17"/>
    <property type="match status" value="1"/>
</dbReference>
<dbReference type="GO" id="GO:0006508">
    <property type="term" value="P:proteolysis"/>
    <property type="evidence" value="ECO:0007669"/>
    <property type="project" value="UniProtKB-KW"/>
</dbReference>
<dbReference type="Gene3D" id="3.40.630.10">
    <property type="entry name" value="Zn peptidases"/>
    <property type="match status" value="1"/>
</dbReference>
<comment type="cofactor">
    <cofactor evidence="8">
        <name>Mn(2+)</name>
        <dbReference type="ChEBI" id="CHEBI:29035"/>
    </cofactor>
    <text evidence="8">Binds 2 manganese ions per subunit.</text>
</comment>
<dbReference type="NCBIfam" id="NF002073">
    <property type="entry name" value="PRK00913.1-2"/>
    <property type="match status" value="1"/>
</dbReference>
<dbReference type="PRINTS" id="PR00481">
    <property type="entry name" value="LAMNOPPTDASE"/>
</dbReference>
<name>A0A1L7CN02_CORFL</name>
<dbReference type="EC" id="3.4.11.10" evidence="8"/>
<feature type="binding site" evidence="8">
    <location>
        <position position="277"/>
    </location>
    <ligand>
        <name>Mn(2+)</name>
        <dbReference type="ChEBI" id="CHEBI:29035"/>
        <label>2</label>
    </ligand>
</feature>
<sequence>MVATSTFALPARGVFPGVELLKKAPKHAEALIVLAVKGEDGLELCATSLLDAGATRTVFDSLVAVGATGKAGELKRVPAPAKSGFTSVVALGLDNMEDFDSEQARRTLGSAARHLRKVETAVIDVPAPLLAAATEGVLLGGYEYRGIHSPESSDKDKATSKDKAAEKKQPGTFYFIGGKDQKDAFEHAKITAESVILARDLVNAPANVLYPESYAQFISAESKEAGLDVEILDEKELEKQGFGGILAVGKGSQRPPRLVRVTWSPKKAKKTVALVGKGITFDTGGISLKPGNGMWDMISDMGGSAAMVASVLAAAKLEIPVKVVATLPLAENMPSGSATRPGDVITHYGGITSEVLNTDAEGRLVLADAIARASEDDPDYLIDTATLTGAQIVALGSRTAGVMGTADFRDRVAEVGREVGENAWAMPLLEEHDEEISTPAADIRNIHVKREGGMEFAATYLQRFVGEDIAWAHIDVAGPAWNGSGPRGYTPKRATGVPVRTVVAVLEEIAAQDKK</sequence>
<keyword evidence="8" id="KW-0963">Cytoplasm</keyword>
<dbReference type="SUPFAM" id="SSF53187">
    <property type="entry name" value="Zn-dependent exopeptidases"/>
    <property type="match status" value="1"/>
</dbReference>
<feature type="binding site" evidence="8">
    <location>
        <position position="300"/>
    </location>
    <ligand>
        <name>Mn(2+)</name>
        <dbReference type="ChEBI" id="CHEBI:29035"/>
        <label>2</label>
    </ligand>
</feature>
<gene>
    <name evidence="8 11" type="primary">pepA</name>
    <name evidence="11" type="ORF">CFL01nite_10610</name>
    <name evidence="10" type="ORF">CFLV_08455</name>
</gene>
<comment type="function">
    <text evidence="7 8">Presumably involved in the processing and regular turnover of intracellular proteins. Catalyzes the removal of unsubstituted N-terminal amino acids from various peptides.</text>
</comment>
<feature type="binding site" evidence="8">
    <location>
        <position position="282"/>
    </location>
    <ligand>
        <name>Mn(2+)</name>
        <dbReference type="ChEBI" id="CHEBI:29035"/>
        <label>2</label>
    </ligand>
</feature>
<feature type="binding site" evidence="8">
    <location>
        <position position="282"/>
    </location>
    <ligand>
        <name>Mn(2+)</name>
        <dbReference type="ChEBI" id="CHEBI:29035"/>
        <label>1</label>
    </ligand>
</feature>
<dbReference type="InterPro" id="IPR008283">
    <property type="entry name" value="Peptidase_M17_N"/>
</dbReference>
<evidence type="ECO:0000313" key="13">
    <source>
        <dbReference type="Proteomes" id="UP000315353"/>
    </source>
</evidence>
<organism evidence="10 12">
    <name type="scientific">Corynebacterium flavescens</name>
    <dbReference type="NCBI Taxonomy" id="28028"/>
    <lineage>
        <taxon>Bacteria</taxon>
        <taxon>Bacillati</taxon>
        <taxon>Actinomycetota</taxon>
        <taxon>Actinomycetes</taxon>
        <taxon>Mycobacteriales</taxon>
        <taxon>Corynebacteriaceae</taxon>
        <taxon>Corynebacterium</taxon>
    </lineage>
</organism>
<dbReference type="InterPro" id="IPR023042">
    <property type="entry name" value="Peptidase_M17_leu_NH2_pept"/>
</dbReference>
<evidence type="ECO:0000256" key="6">
    <source>
        <dbReference type="ARBA" id="ARBA00022801"/>
    </source>
</evidence>
<evidence type="ECO:0000313" key="11">
    <source>
        <dbReference type="EMBL" id="GEB97566.1"/>
    </source>
</evidence>
<keyword evidence="5 8" id="KW-0645">Protease</keyword>
<dbReference type="RefSeq" id="WP_075730154.1">
    <property type="nucleotide sequence ID" value="NZ_BJNB01000013.1"/>
</dbReference>
<feature type="binding site" evidence="8">
    <location>
        <position position="361"/>
    </location>
    <ligand>
        <name>Mn(2+)</name>
        <dbReference type="ChEBI" id="CHEBI:29035"/>
        <label>2</label>
    </ligand>
</feature>
<evidence type="ECO:0000256" key="7">
    <source>
        <dbReference type="ARBA" id="ARBA00049972"/>
    </source>
</evidence>
<feature type="binding site" evidence="8">
    <location>
        <position position="359"/>
    </location>
    <ligand>
        <name>Mn(2+)</name>
        <dbReference type="ChEBI" id="CHEBI:29035"/>
        <label>1</label>
    </ligand>
</feature>
<keyword evidence="8" id="KW-0479">Metal-binding</keyword>
<comment type="catalytic activity">
    <reaction evidence="2 8">
        <text>Release of an N-terminal amino acid, preferentially leucine, but not glutamic or aspartic acids.</text>
        <dbReference type="EC" id="3.4.11.10"/>
    </reaction>
</comment>
<dbReference type="SUPFAM" id="SSF52949">
    <property type="entry name" value="Macro domain-like"/>
    <property type="match status" value="1"/>
</dbReference>
<reference evidence="10 12" key="1">
    <citation type="submission" date="2014-08" db="EMBL/GenBank/DDBJ databases">
        <title>Complete genome sequence of Corynebacterium flavescens OJ8(T)(=DSM 20296(T)), isolated from cheese.</title>
        <authorList>
            <person name="Ruckert C."/>
            <person name="Albersmeier A."/>
            <person name="Winkler A."/>
            <person name="Kalinowski J."/>
        </authorList>
    </citation>
    <scope>NUCLEOTIDE SEQUENCE [LARGE SCALE GENOMIC DNA]</scope>
    <source>
        <strain evidence="10 12">OJ8</strain>
    </source>
</reference>
<evidence type="ECO:0000256" key="1">
    <source>
        <dbReference type="ARBA" id="ARBA00000135"/>
    </source>
</evidence>
<dbReference type="OrthoDB" id="9809354at2"/>
<keyword evidence="6 8" id="KW-0378">Hydrolase</keyword>
<proteinExistence type="inferred from homology"/>
<dbReference type="Gene3D" id="3.40.220.10">
    <property type="entry name" value="Leucine Aminopeptidase, subunit E, domain 1"/>
    <property type="match status" value="1"/>
</dbReference>
<dbReference type="EMBL" id="CP009246">
    <property type="protein sequence ID" value="APT87224.1"/>
    <property type="molecule type" value="Genomic_DNA"/>
</dbReference>
<dbReference type="EC" id="3.4.11.1" evidence="8"/>
<evidence type="ECO:0000313" key="12">
    <source>
        <dbReference type="Proteomes" id="UP000185479"/>
    </source>
</evidence>
<dbReference type="KEGG" id="cfc:CFLV_08455"/>